<protein>
    <submittedName>
        <fullName evidence="3">Uncharacterized protein</fullName>
    </submittedName>
</protein>
<proteinExistence type="predicted"/>
<reference evidence="3" key="1">
    <citation type="submission" date="2024-01" db="EMBL/GenBank/DDBJ databases">
        <authorList>
            <person name="Webb A."/>
        </authorList>
    </citation>
    <scope>NUCLEOTIDE SEQUENCE</scope>
    <source>
        <strain evidence="3">Pm1</strain>
    </source>
</reference>
<feature type="region of interest" description="Disordered" evidence="1">
    <location>
        <begin position="308"/>
        <end position="422"/>
    </location>
</feature>
<feature type="signal peptide" evidence="2">
    <location>
        <begin position="1"/>
        <end position="22"/>
    </location>
</feature>
<name>A0AAV1U4P4_9STRA</name>
<dbReference type="Proteomes" id="UP001162060">
    <property type="component" value="Unassembled WGS sequence"/>
</dbReference>
<evidence type="ECO:0000256" key="2">
    <source>
        <dbReference type="SAM" id="SignalP"/>
    </source>
</evidence>
<dbReference type="AlphaFoldDB" id="A0AAV1U4P4"/>
<feature type="region of interest" description="Disordered" evidence="1">
    <location>
        <begin position="119"/>
        <end position="295"/>
    </location>
</feature>
<accession>A0AAV1U4P4</accession>
<evidence type="ECO:0000313" key="3">
    <source>
        <dbReference type="EMBL" id="CAK7929469.1"/>
    </source>
</evidence>
<feature type="compositionally biased region" description="Basic and acidic residues" evidence="1">
    <location>
        <begin position="223"/>
        <end position="248"/>
    </location>
</feature>
<evidence type="ECO:0000313" key="4">
    <source>
        <dbReference type="Proteomes" id="UP001162060"/>
    </source>
</evidence>
<keyword evidence="2" id="KW-0732">Signal</keyword>
<dbReference type="PROSITE" id="PS51257">
    <property type="entry name" value="PROKAR_LIPOPROTEIN"/>
    <property type="match status" value="1"/>
</dbReference>
<gene>
    <name evidence="3" type="ORF">PM001_LOCUS14619</name>
</gene>
<comment type="caution">
    <text evidence="3">The sequence shown here is derived from an EMBL/GenBank/DDBJ whole genome shotgun (WGS) entry which is preliminary data.</text>
</comment>
<sequence>MSRVFLLLVLALVGLACSGTRSAPSDEQLPKLATQNEDQAIRSEQDGKRMLRSISSSVNKLLSTGHSKARLKVKARADAFPSIFKKKDLGTSFIKVVQKAFTKWRNQVPSTSFKNLFARRGPKLGKEPGNLRDKEPGNHLGTEPGNLHDKEPGDTLGKVPRDQLLEDPGNTLGKEPGNLRDKEPGNNLGEEPGNLHDKEPGNTLGKVPRHQLLEDSGNTLGKVPRDQLGEEPGNHLGKEPGNLHDKEPGNTLGNVPRDQLGEDPGNHLGKESGNKLRNEPVETVKASAGKPNPTVIKRFKTYVEAFARDHKPSRKWFSPDKPPVETLPLPDRKARTKERGNPPGKVPVQPVKASVEKPEPTNVSKTKKGSAVLGQDTEPGIESVHPVVQSIKEPVQPVKESFQSSKEPGKNSEASVEGPKPRFASWIKEGAGALKMTIANVITRLWNFLTFWRK</sequence>
<feature type="compositionally biased region" description="Basic and acidic residues" evidence="1">
    <location>
        <begin position="124"/>
        <end position="137"/>
    </location>
</feature>
<feature type="compositionally biased region" description="Basic and acidic residues" evidence="1">
    <location>
        <begin position="146"/>
        <end position="164"/>
    </location>
</feature>
<feature type="chain" id="PRO_5043740784" evidence="2">
    <location>
        <begin position="23"/>
        <end position="454"/>
    </location>
</feature>
<organism evidence="3 4">
    <name type="scientific">Peronospora matthiolae</name>
    <dbReference type="NCBI Taxonomy" id="2874970"/>
    <lineage>
        <taxon>Eukaryota</taxon>
        <taxon>Sar</taxon>
        <taxon>Stramenopiles</taxon>
        <taxon>Oomycota</taxon>
        <taxon>Peronosporomycetes</taxon>
        <taxon>Peronosporales</taxon>
        <taxon>Peronosporaceae</taxon>
        <taxon>Peronospora</taxon>
    </lineage>
</organism>
<feature type="compositionally biased region" description="Basic and acidic residues" evidence="1">
    <location>
        <begin position="264"/>
        <end position="282"/>
    </location>
</feature>
<feature type="compositionally biased region" description="Basic and acidic residues" evidence="1">
    <location>
        <begin position="330"/>
        <end position="340"/>
    </location>
</feature>
<evidence type="ECO:0000256" key="1">
    <source>
        <dbReference type="SAM" id="MobiDB-lite"/>
    </source>
</evidence>
<dbReference type="EMBL" id="CAKLBY020000153">
    <property type="protein sequence ID" value="CAK7929469.1"/>
    <property type="molecule type" value="Genomic_DNA"/>
</dbReference>